<protein>
    <submittedName>
        <fullName evidence="1">Uncharacterized protein</fullName>
    </submittedName>
</protein>
<accession>A0ABW1J766</accession>
<comment type="caution">
    <text evidence="1">The sequence shown here is derived from an EMBL/GenBank/DDBJ whole genome shotgun (WGS) entry which is preliminary data.</text>
</comment>
<dbReference type="RefSeq" id="WP_379586932.1">
    <property type="nucleotide sequence ID" value="NZ_JBHSQW010000039.1"/>
</dbReference>
<gene>
    <name evidence="1" type="ORF">ACFQE5_19225</name>
</gene>
<evidence type="ECO:0000313" key="2">
    <source>
        <dbReference type="Proteomes" id="UP001596302"/>
    </source>
</evidence>
<dbReference type="EMBL" id="JBHSQW010000039">
    <property type="protein sequence ID" value="MFC5996340.1"/>
    <property type="molecule type" value="Genomic_DNA"/>
</dbReference>
<keyword evidence="2" id="KW-1185">Reference proteome</keyword>
<name>A0ABW1J766_9PSEU</name>
<organism evidence="1 2">
    <name type="scientific">Pseudonocardia hispaniensis</name>
    <dbReference type="NCBI Taxonomy" id="904933"/>
    <lineage>
        <taxon>Bacteria</taxon>
        <taxon>Bacillati</taxon>
        <taxon>Actinomycetota</taxon>
        <taxon>Actinomycetes</taxon>
        <taxon>Pseudonocardiales</taxon>
        <taxon>Pseudonocardiaceae</taxon>
        <taxon>Pseudonocardia</taxon>
    </lineage>
</organism>
<dbReference type="Proteomes" id="UP001596302">
    <property type="component" value="Unassembled WGS sequence"/>
</dbReference>
<evidence type="ECO:0000313" key="1">
    <source>
        <dbReference type="EMBL" id="MFC5996340.1"/>
    </source>
</evidence>
<reference evidence="2" key="1">
    <citation type="journal article" date="2019" name="Int. J. Syst. Evol. Microbiol.">
        <title>The Global Catalogue of Microorganisms (GCM) 10K type strain sequencing project: providing services to taxonomists for standard genome sequencing and annotation.</title>
        <authorList>
            <consortium name="The Broad Institute Genomics Platform"/>
            <consortium name="The Broad Institute Genome Sequencing Center for Infectious Disease"/>
            <person name="Wu L."/>
            <person name="Ma J."/>
        </authorList>
    </citation>
    <scope>NUCLEOTIDE SEQUENCE [LARGE SCALE GENOMIC DNA]</scope>
    <source>
        <strain evidence="2">CCM 8391</strain>
    </source>
</reference>
<proteinExistence type="predicted"/>
<sequence length="211" mass="23017">MPDAGTFSPAVTMARSRWRAAEDNLYPTLINDPSAYQRGIAAIESVLAELRRRCNSVEELIAVEAAPEDLLATACPTGTVIPSDLLLGVACGMADREMSAERERHRRVQIVEAARAAGRVWAVLSGSEQPEAMTEGRRIEFHLPSETLIEVTVDPWSGGEPYRIDVAVTVADGRHTVSRTFTDRTAWLAALERYRADIEAAPSPAALLEMS</sequence>